<dbReference type="EMBL" id="JBHLYQ010000056">
    <property type="protein sequence ID" value="MFC0081913.1"/>
    <property type="molecule type" value="Genomic_DNA"/>
</dbReference>
<organism evidence="2 3">
    <name type="scientific">Aciditerrimonas ferrireducens</name>
    <dbReference type="NCBI Taxonomy" id="667306"/>
    <lineage>
        <taxon>Bacteria</taxon>
        <taxon>Bacillati</taxon>
        <taxon>Actinomycetota</taxon>
        <taxon>Acidimicrobiia</taxon>
        <taxon>Acidimicrobiales</taxon>
        <taxon>Acidimicrobiaceae</taxon>
        <taxon>Aciditerrimonas</taxon>
    </lineage>
</organism>
<evidence type="ECO:0000313" key="3">
    <source>
        <dbReference type="Proteomes" id="UP001589788"/>
    </source>
</evidence>
<evidence type="ECO:0008006" key="4">
    <source>
        <dbReference type="Google" id="ProtNLM"/>
    </source>
</evidence>
<evidence type="ECO:0000313" key="2">
    <source>
        <dbReference type="EMBL" id="MFC0081913.1"/>
    </source>
</evidence>
<keyword evidence="3" id="KW-1185">Reference proteome</keyword>
<feature type="region of interest" description="Disordered" evidence="1">
    <location>
        <begin position="59"/>
        <end position="85"/>
    </location>
</feature>
<reference evidence="2 3" key="1">
    <citation type="submission" date="2024-09" db="EMBL/GenBank/DDBJ databases">
        <authorList>
            <person name="Sun Q."/>
            <person name="Mori K."/>
        </authorList>
    </citation>
    <scope>NUCLEOTIDE SEQUENCE [LARGE SCALE GENOMIC DNA]</scope>
    <source>
        <strain evidence="2 3">JCM 15389</strain>
    </source>
</reference>
<proteinExistence type="predicted"/>
<accession>A0ABV6C3M8</accession>
<comment type="caution">
    <text evidence="2">The sequence shown here is derived from an EMBL/GenBank/DDBJ whole genome shotgun (WGS) entry which is preliminary data.</text>
</comment>
<gene>
    <name evidence="2" type="ORF">ACFFRE_07100</name>
</gene>
<dbReference type="Proteomes" id="UP001589788">
    <property type="component" value="Unassembled WGS sequence"/>
</dbReference>
<evidence type="ECO:0000256" key="1">
    <source>
        <dbReference type="SAM" id="MobiDB-lite"/>
    </source>
</evidence>
<protein>
    <recommendedName>
        <fullName evidence="4">DksA C4-type domain-containing protein</fullName>
    </recommendedName>
</protein>
<name>A0ABV6C3M8_9ACTN</name>
<dbReference type="RefSeq" id="WP_377789244.1">
    <property type="nucleotide sequence ID" value="NZ_JBHLYQ010000056.1"/>
</dbReference>
<sequence>MAPDEEEAQDQDLAALGEAVDAVAEVLEGLERGTLWSCTVCGAERDPAEVAQDPWRRRCPAHGTELPAGAPLPPPAVPPSGSITT</sequence>